<evidence type="ECO:0000256" key="1">
    <source>
        <dbReference type="SAM" id="Phobius"/>
    </source>
</evidence>
<proteinExistence type="predicted"/>
<accession>A0A4R9BND3</accession>
<sequence length="224" mass="23225">MRWRTIRTDQTGLSLVELLVSVVLLGVCLVMISGLYVSATRTLGSATALGTSTREASNGMNAIARSIRAATANPVASPALADPAISEASNESLTLYAYVNLGFSTQQPVKIRLAVDAERRLVETRWASIPHSGGLFTFETTALSSRILAQTVSPSGSGLPLFSFADSAGVVVPVDVAPTPVQLRSIVTVTVTLTVQASATDARNAVTLSNTVGMPNVRLAGGGP</sequence>
<comment type="caution">
    <text evidence="2">The sequence shown here is derived from an EMBL/GenBank/DDBJ whole genome shotgun (WGS) entry which is preliminary data.</text>
</comment>
<dbReference type="EMBL" id="SOHN01000011">
    <property type="protein sequence ID" value="TFD87750.1"/>
    <property type="molecule type" value="Genomic_DNA"/>
</dbReference>
<protein>
    <recommendedName>
        <fullName evidence="4">Prepilin-type N-terminal cleavage/methylation domain-containing protein</fullName>
    </recommendedName>
</protein>
<evidence type="ECO:0008006" key="4">
    <source>
        <dbReference type="Google" id="ProtNLM"/>
    </source>
</evidence>
<reference evidence="2 3" key="1">
    <citation type="submission" date="2019-03" db="EMBL/GenBank/DDBJ databases">
        <title>Genomics of glacier-inhabiting Cryobacterium strains.</title>
        <authorList>
            <person name="Liu Q."/>
            <person name="Xin Y.-H."/>
        </authorList>
    </citation>
    <scope>NUCLEOTIDE SEQUENCE [LARGE SCALE GENOMIC DNA]</scope>
    <source>
        <strain evidence="2 3">Sr54</strain>
    </source>
</reference>
<dbReference type="InterPro" id="IPR012902">
    <property type="entry name" value="N_methyl_site"/>
</dbReference>
<dbReference type="RefSeq" id="WP_134529656.1">
    <property type="nucleotide sequence ID" value="NZ_SOHN01000011.1"/>
</dbReference>
<keyword evidence="1" id="KW-1133">Transmembrane helix</keyword>
<feature type="transmembrane region" description="Helical" evidence="1">
    <location>
        <begin position="12"/>
        <end position="37"/>
    </location>
</feature>
<keyword evidence="1" id="KW-0472">Membrane</keyword>
<evidence type="ECO:0000313" key="3">
    <source>
        <dbReference type="Proteomes" id="UP000297626"/>
    </source>
</evidence>
<gene>
    <name evidence="2" type="ORF">E3T51_09750</name>
</gene>
<keyword evidence="1" id="KW-0812">Transmembrane</keyword>
<keyword evidence="3" id="KW-1185">Reference proteome</keyword>
<evidence type="ECO:0000313" key="2">
    <source>
        <dbReference type="EMBL" id="TFD87750.1"/>
    </source>
</evidence>
<name>A0A4R9BND3_9MICO</name>
<dbReference type="Pfam" id="PF07963">
    <property type="entry name" value="N_methyl"/>
    <property type="match status" value="1"/>
</dbReference>
<dbReference type="Proteomes" id="UP000297626">
    <property type="component" value="Unassembled WGS sequence"/>
</dbReference>
<organism evidence="2 3">
    <name type="scientific">Cryobacterium serini</name>
    <dbReference type="NCBI Taxonomy" id="1259201"/>
    <lineage>
        <taxon>Bacteria</taxon>
        <taxon>Bacillati</taxon>
        <taxon>Actinomycetota</taxon>
        <taxon>Actinomycetes</taxon>
        <taxon>Micrococcales</taxon>
        <taxon>Microbacteriaceae</taxon>
        <taxon>Cryobacterium</taxon>
    </lineage>
</organism>
<dbReference type="AlphaFoldDB" id="A0A4R9BND3"/>